<protein>
    <submittedName>
        <fullName evidence="3">Uncharacterized protein</fullName>
    </submittedName>
</protein>
<dbReference type="Proteomes" id="UP000476176">
    <property type="component" value="Unassembled WGS sequence"/>
</dbReference>
<name>A0A6G0PAR7_9STRA</name>
<evidence type="ECO:0000313" key="4">
    <source>
        <dbReference type="Proteomes" id="UP000476176"/>
    </source>
</evidence>
<evidence type="ECO:0000313" key="5">
    <source>
        <dbReference type="Proteomes" id="UP000488956"/>
    </source>
</evidence>
<comment type="caution">
    <text evidence="3">The sequence shown here is derived from an EMBL/GenBank/DDBJ whole genome shotgun (WGS) entry which is preliminary data.</text>
</comment>
<evidence type="ECO:0000313" key="2">
    <source>
        <dbReference type="EMBL" id="KAE9110857.1"/>
    </source>
</evidence>
<dbReference type="AlphaFoldDB" id="A0A6G0PAR7"/>
<dbReference type="EMBL" id="QXGC01000308">
    <property type="protein sequence ID" value="KAE9241063.1"/>
    <property type="molecule type" value="Genomic_DNA"/>
</dbReference>
<feature type="region of interest" description="Disordered" evidence="1">
    <location>
        <begin position="1"/>
        <end position="63"/>
    </location>
</feature>
<dbReference type="EMBL" id="QXFX01000574">
    <property type="protein sequence ID" value="KAE9110857.1"/>
    <property type="molecule type" value="Genomic_DNA"/>
</dbReference>
<evidence type="ECO:0000313" key="3">
    <source>
        <dbReference type="EMBL" id="KAE9241063.1"/>
    </source>
</evidence>
<sequence>MSVDDAHTGYHSEYTGSSERDDSDAASESGNSEVAAVLLGQTSRGDGSLEGDDSDSDERIDPDEVTAICEQVVEFVQDCEMASDDLEFVRQTDRRFRKLAEYFCRSPKGTNRLDVLQGGRKNAVRVKIDSPTRWNSTMDMPQRMIRLRPALEEFF</sequence>
<gene>
    <name evidence="3" type="ORF">PF004_g7220</name>
    <name evidence="2" type="ORF">PF010_g11017</name>
</gene>
<evidence type="ECO:0000256" key="1">
    <source>
        <dbReference type="SAM" id="MobiDB-lite"/>
    </source>
</evidence>
<proteinExistence type="predicted"/>
<reference evidence="4 5" key="1">
    <citation type="submission" date="2018-09" db="EMBL/GenBank/DDBJ databases">
        <title>Genomic investigation of the strawberry pathogen Phytophthora fragariae indicates pathogenicity is determined by transcriptional variation in three key races.</title>
        <authorList>
            <person name="Adams T.M."/>
            <person name="Armitage A.D."/>
            <person name="Sobczyk M.K."/>
            <person name="Bates H.J."/>
            <person name="Dunwell J.M."/>
            <person name="Nellist C.F."/>
            <person name="Harrison R.J."/>
        </authorList>
    </citation>
    <scope>NUCLEOTIDE SEQUENCE [LARGE SCALE GENOMIC DNA]</scope>
    <source>
        <strain evidence="3 4">BC-23</strain>
        <strain evidence="2 5">ONT-3</strain>
    </source>
</reference>
<accession>A0A6G0PAR7</accession>
<organism evidence="3 4">
    <name type="scientific">Phytophthora fragariae</name>
    <dbReference type="NCBI Taxonomy" id="53985"/>
    <lineage>
        <taxon>Eukaryota</taxon>
        <taxon>Sar</taxon>
        <taxon>Stramenopiles</taxon>
        <taxon>Oomycota</taxon>
        <taxon>Peronosporomycetes</taxon>
        <taxon>Peronosporales</taxon>
        <taxon>Peronosporaceae</taxon>
        <taxon>Phytophthora</taxon>
    </lineage>
</organism>
<feature type="compositionally biased region" description="Acidic residues" evidence="1">
    <location>
        <begin position="49"/>
        <end position="63"/>
    </location>
</feature>
<feature type="compositionally biased region" description="Basic and acidic residues" evidence="1">
    <location>
        <begin position="1"/>
        <end position="10"/>
    </location>
</feature>
<dbReference type="Proteomes" id="UP000488956">
    <property type="component" value="Unassembled WGS sequence"/>
</dbReference>